<gene>
    <name evidence="1" type="ORF">LTRI10_LOCUS31896</name>
</gene>
<dbReference type="EMBL" id="OZ034818">
    <property type="protein sequence ID" value="CAL1391153.1"/>
    <property type="molecule type" value="Genomic_DNA"/>
</dbReference>
<protein>
    <submittedName>
        <fullName evidence="1">Uncharacterized protein</fullName>
    </submittedName>
</protein>
<evidence type="ECO:0000313" key="2">
    <source>
        <dbReference type="Proteomes" id="UP001497516"/>
    </source>
</evidence>
<dbReference type="AlphaFoldDB" id="A0AAV2EZI5"/>
<name>A0AAV2EZI5_9ROSI</name>
<accession>A0AAV2EZI5</accession>
<proteinExistence type="predicted"/>
<keyword evidence="2" id="KW-1185">Reference proteome</keyword>
<dbReference type="Proteomes" id="UP001497516">
    <property type="component" value="Chromosome 5"/>
</dbReference>
<sequence>MGSWPNQGSTTGSFQVFSVALMNSRSQSHPNHKADSNAACIYGVLAINGDFGAPTQRRKMAKIGIYGGHRHLGR</sequence>
<evidence type="ECO:0000313" key="1">
    <source>
        <dbReference type="EMBL" id="CAL1391153.1"/>
    </source>
</evidence>
<organism evidence="1 2">
    <name type="scientific">Linum trigynum</name>
    <dbReference type="NCBI Taxonomy" id="586398"/>
    <lineage>
        <taxon>Eukaryota</taxon>
        <taxon>Viridiplantae</taxon>
        <taxon>Streptophyta</taxon>
        <taxon>Embryophyta</taxon>
        <taxon>Tracheophyta</taxon>
        <taxon>Spermatophyta</taxon>
        <taxon>Magnoliopsida</taxon>
        <taxon>eudicotyledons</taxon>
        <taxon>Gunneridae</taxon>
        <taxon>Pentapetalae</taxon>
        <taxon>rosids</taxon>
        <taxon>fabids</taxon>
        <taxon>Malpighiales</taxon>
        <taxon>Linaceae</taxon>
        <taxon>Linum</taxon>
    </lineage>
</organism>
<reference evidence="1 2" key="1">
    <citation type="submission" date="2024-04" db="EMBL/GenBank/DDBJ databases">
        <authorList>
            <person name="Fracassetti M."/>
        </authorList>
    </citation>
    <scope>NUCLEOTIDE SEQUENCE [LARGE SCALE GENOMIC DNA]</scope>
</reference>